<evidence type="ECO:0000313" key="2">
    <source>
        <dbReference type="Proteomes" id="UP001374584"/>
    </source>
</evidence>
<keyword evidence="2" id="KW-1185">Reference proteome</keyword>
<organism evidence="1 2">
    <name type="scientific">Phaseolus coccineus</name>
    <name type="common">Scarlet runner bean</name>
    <name type="synonym">Phaseolus multiflorus</name>
    <dbReference type="NCBI Taxonomy" id="3886"/>
    <lineage>
        <taxon>Eukaryota</taxon>
        <taxon>Viridiplantae</taxon>
        <taxon>Streptophyta</taxon>
        <taxon>Embryophyta</taxon>
        <taxon>Tracheophyta</taxon>
        <taxon>Spermatophyta</taxon>
        <taxon>Magnoliopsida</taxon>
        <taxon>eudicotyledons</taxon>
        <taxon>Gunneridae</taxon>
        <taxon>Pentapetalae</taxon>
        <taxon>rosids</taxon>
        <taxon>fabids</taxon>
        <taxon>Fabales</taxon>
        <taxon>Fabaceae</taxon>
        <taxon>Papilionoideae</taxon>
        <taxon>50 kb inversion clade</taxon>
        <taxon>NPAAA clade</taxon>
        <taxon>indigoferoid/millettioid clade</taxon>
        <taxon>Phaseoleae</taxon>
        <taxon>Phaseolus</taxon>
    </lineage>
</organism>
<protein>
    <submittedName>
        <fullName evidence="1">Uncharacterized protein</fullName>
    </submittedName>
</protein>
<reference evidence="1 2" key="1">
    <citation type="submission" date="2024-01" db="EMBL/GenBank/DDBJ databases">
        <title>The genomes of 5 underutilized Papilionoideae crops provide insights into root nodulation and disease resistanc.</title>
        <authorList>
            <person name="Jiang F."/>
        </authorList>
    </citation>
    <scope>NUCLEOTIDE SEQUENCE [LARGE SCALE GENOMIC DNA]</scope>
    <source>
        <strain evidence="1">JINMINGXINNONG_FW02</strain>
        <tissue evidence="1">Leaves</tissue>
    </source>
</reference>
<dbReference type="EMBL" id="JAYMYR010000008">
    <property type="protein sequence ID" value="KAK7348810.1"/>
    <property type="molecule type" value="Genomic_DNA"/>
</dbReference>
<accession>A0AAN9M5U0</accession>
<evidence type="ECO:0000313" key="1">
    <source>
        <dbReference type="EMBL" id="KAK7348810.1"/>
    </source>
</evidence>
<gene>
    <name evidence="1" type="ORF">VNO80_23505</name>
</gene>
<comment type="caution">
    <text evidence="1">The sequence shown here is derived from an EMBL/GenBank/DDBJ whole genome shotgun (WGS) entry which is preliminary data.</text>
</comment>
<name>A0AAN9M5U0_PHACN</name>
<sequence>MVVFHPSAFHFDHLPLKREGRPRGGALEGVRIIHVVSLGLGSTPIKGKLMRHVKNTWKWQCKTWLDECELLFVASACTNLTSMEFIPCFTSRQK</sequence>
<dbReference type="AlphaFoldDB" id="A0AAN9M5U0"/>
<dbReference type="Proteomes" id="UP001374584">
    <property type="component" value="Unassembled WGS sequence"/>
</dbReference>
<proteinExistence type="predicted"/>